<reference evidence="3" key="1">
    <citation type="journal article" date="2022" name="ISME J.">
        <title>Identification of active gaseous-alkane degraders at natural gas seeps.</title>
        <authorList>
            <person name="Farhan Ul Haque M."/>
            <person name="Hernandez M."/>
            <person name="Crombie A.T."/>
            <person name="Murrell J.C."/>
        </authorList>
    </citation>
    <scope>NUCLEOTIDE SEQUENCE</scope>
    <source>
        <strain evidence="3">PC2</strain>
    </source>
</reference>
<dbReference type="CDD" id="cd00761">
    <property type="entry name" value="Glyco_tranf_GTA_type"/>
    <property type="match status" value="1"/>
</dbReference>
<keyword evidence="4" id="KW-1185">Reference proteome</keyword>
<dbReference type="RefSeq" id="WP_243068072.1">
    <property type="nucleotide sequence ID" value="NZ_JAIVFK010000015.1"/>
</dbReference>
<accession>A0ABS9Z8Z5</accession>
<name>A0ABS9Z8Z5_9HYPH</name>
<dbReference type="PANTHER" id="PTHR43646">
    <property type="entry name" value="GLYCOSYLTRANSFERASE"/>
    <property type="match status" value="1"/>
</dbReference>
<dbReference type="EC" id="2.4.-.-" evidence="3"/>
<dbReference type="PANTHER" id="PTHR43646:SF3">
    <property type="entry name" value="SLR1566 PROTEIN"/>
    <property type="match status" value="1"/>
</dbReference>
<keyword evidence="3" id="KW-0808">Transferase</keyword>
<dbReference type="InterPro" id="IPR017832">
    <property type="entry name" value="Glyco_trans_2_hopen-assoc_HpnB"/>
</dbReference>
<dbReference type="InterPro" id="IPR001173">
    <property type="entry name" value="Glyco_trans_2-like"/>
</dbReference>
<gene>
    <name evidence="3" type="ORF">K2U94_15580</name>
</gene>
<keyword evidence="1" id="KW-0812">Transmembrane</keyword>
<feature type="transmembrane region" description="Helical" evidence="1">
    <location>
        <begin position="313"/>
        <end position="332"/>
    </location>
</feature>
<keyword evidence="3" id="KW-0328">Glycosyltransferase</keyword>
<evidence type="ECO:0000256" key="1">
    <source>
        <dbReference type="SAM" id="Phobius"/>
    </source>
</evidence>
<dbReference type="Pfam" id="PF00535">
    <property type="entry name" value="Glycos_transf_2"/>
    <property type="match status" value="1"/>
</dbReference>
<dbReference type="SUPFAM" id="SSF53448">
    <property type="entry name" value="Nucleotide-diphospho-sugar transferases"/>
    <property type="match status" value="1"/>
</dbReference>
<sequence length="403" mass="44217">MNWLGLLVLAIWPVLVCARGNFWRCRDRDDLDDPPAPAQWPSVVAVVPARDEAALIGESLGSLLAQDYPGEFHIILADDQSGDGTADKARAAAAASPHLERLAILPGAPLPAGWAGKVWAMAQGEALARKNFAPRYILFTDADILHAPENLRAVVARAEAGSYALVSLMATWRCESAAEKWLIPAFTYFFQMLYPFRWVSDPRRKIAAAAGNLMLARADLLEKAGGVASISDALIDDCAFGARMKSVGPIWLGLSNRLHSLRSYPSFADIRRMVSRSAYAQLRFSPLWLALTSLGLVLTFFVPVVLAFFADGVAGLCGIAAFVLMSVSFGPIQRFYGLKRWRAMTLPLIAAPYLLYTLDSALQFFRGRGGMWKGRAQAHLVRRARGKELVRRARGKEIETETP</sequence>
<comment type="caution">
    <text evidence="3">The sequence shown here is derived from an EMBL/GenBank/DDBJ whole genome shotgun (WGS) entry which is preliminary data.</text>
</comment>
<dbReference type="Proteomes" id="UP001139104">
    <property type="component" value="Unassembled WGS sequence"/>
</dbReference>
<protein>
    <submittedName>
        <fullName evidence="3">Glycosyltransferase</fullName>
        <ecNumber evidence="3">2.4.-.-</ecNumber>
    </submittedName>
</protein>
<dbReference type="EMBL" id="JAIVFP010000001">
    <property type="protein sequence ID" value="MCI4684164.1"/>
    <property type="molecule type" value="Genomic_DNA"/>
</dbReference>
<dbReference type="InterPro" id="IPR029044">
    <property type="entry name" value="Nucleotide-diphossugar_trans"/>
</dbReference>
<feature type="transmembrane region" description="Helical" evidence="1">
    <location>
        <begin position="287"/>
        <end position="306"/>
    </location>
</feature>
<proteinExistence type="predicted"/>
<dbReference type="NCBIfam" id="TIGR03469">
    <property type="entry name" value="HpnB"/>
    <property type="match status" value="1"/>
</dbReference>
<evidence type="ECO:0000313" key="4">
    <source>
        <dbReference type="Proteomes" id="UP001139104"/>
    </source>
</evidence>
<keyword evidence="1" id="KW-1133">Transmembrane helix</keyword>
<feature type="domain" description="Glycosyltransferase 2-like" evidence="2">
    <location>
        <begin position="46"/>
        <end position="196"/>
    </location>
</feature>
<dbReference type="GO" id="GO:0016757">
    <property type="term" value="F:glycosyltransferase activity"/>
    <property type="evidence" value="ECO:0007669"/>
    <property type="project" value="UniProtKB-KW"/>
</dbReference>
<feature type="transmembrane region" description="Helical" evidence="1">
    <location>
        <begin position="344"/>
        <end position="365"/>
    </location>
</feature>
<evidence type="ECO:0000313" key="3">
    <source>
        <dbReference type="EMBL" id="MCI4684164.1"/>
    </source>
</evidence>
<keyword evidence="1" id="KW-0472">Membrane</keyword>
<evidence type="ECO:0000259" key="2">
    <source>
        <dbReference type="Pfam" id="PF00535"/>
    </source>
</evidence>
<organism evidence="3 4">
    <name type="scientific">Candidatus Rhodoblastus alkanivorans</name>
    <dbReference type="NCBI Taxonomy" id="2954117"/>
    <lineage>
        <taxon>Bacteria</taxon>
        <taxon>Pseudomonadati</taxon>
        <taxon>Pseudomonadota</taxon>
        <taxon>Alphaproteobacteria</taxon>
        <taxon>Hyphomicrobiales</taxon>
        <taxon>Rhodoblastaceae</taxon>
        <taxon>Rhodoblastus</taxon>
    </lineage>
</organism>
<dbReference type="Gene3D" id="3.90.550.10">
    <property type="entry name" value="Spore Coat Polysaccharide Biosynthesis Protein SpsA, Chain A"/>
    <property type="match status" value="1"/>
</dbReference>